<dbReference type="GO" id="GO:0005886">
    <property type="term" value="C:plasma membrane"/>
    <property type="evidence" value="ECO:0007669"/>
    <property type="project" value="TreeGrafter"/>
</dbReference>
<feature type="transmembrane region" description="Helical" evidence="6">
    <location>
        <begin position="635"/>
        <end position="658"/>
    </location>
</feature>
<dbReference type="Gene3D" id="3.40.50.80">
    <property type="entry name" value="Nucleotide-binding domain of ferredoxin-NADP reductase (FNR) module"/>
    <property type="match status" value="1"/>
</dbReference>
<accession>O22113</accession>
<dbReference type="PANTHER" id="PTHR11972:SF69">
    <property type="entry name" value="FERRIC REDUCTION OXIDASE 6-RELATED"/>
    <property type="match status" value="1"/>
</dbReference>
<feature type="transmembrane region" description="Helical" evidence="6">
    <location>
        <begin position="85"/>
        <end position="108"/>
    </location>
</feature>
<dbReference type="PANTHER" id="PTHR11972">
    <property type="entry name" value="NADPH OXIDASE"/>
    <property type="match status" value="1"/>
</dbReference>
<dbReference type="AlphaFoldDB" id="O22113"/>
<dbReference type="GO" id="GO:0016491">
    <property type="term" value="F:oxidoreductase activity"/>
    <property type="evidence" value="ECO:0007669"/>
    <property type="project" value="UniProtKB-KW"/>
</dbReference>
<organism evidence="8">
    <name type="scientific">Alvikia littoralis</name>
    <name type="common">Marine green alga</name>
    <name type="synonym">Chlorococcum littorale</name>
    <dbReference type="NCBI Taxonomy" id="56200"/>
    <lineage>
        <taxon>Eukaryota</taxon>
        <taxon>Viridiplantae</taxon>
        <taxon>Chlorophyta</taxon>
        <taxon>core chlorophytes</taxon>
        <taxon>Chlorophyceae</taxon>
        <taxon>CS clade</taxon>
        <taxon>Chlamydomonadales</taxon>
        <taxon>Chlamydomonadales incertae sedis</taxon>
        <taxon>Alvikia</taxon>
    </lineage>
</organism>
<dbReference type="SFLD" id="SFLDS00052">
    <property type="entry name" value="Ferric_Reductase_Domain"/>
    <property type="match status" value="1"/>
</dbReference>
<dbReference type="CDD" id="cd06186">
    <property type="entry name" value="NOX_Duox_like_FAD_NADP"/>
    <property type="match status" value="1"/>
</dbReference>
<feature type="transmembrane region" description="Helical" evidence="6">
    <location>
        <begin position="12"/>
        <end position="40"/>
    </location>
</feature>
<comment type="subcellular location">
    <subcellularLocation>
        <location evidence="1">Membrane</location>
        <topology evidence="1">Multi-pass membrane protein</topology>
    </subcellularLocation>
</comment>
<dbReference type="PROSITE" id="PS51257">
    <property type="entry name" value="PROKAR_LIPOPROTEIN"/>
    <property type="match status" value="1"/>
</dbReference>
<feature type="transmembrane region" description="Helical" evidence="6">
    <location>
        <begin position="318"/>
        <end position="339"/>
    </location>
</feature>
<dbReference type="InterPro" id="IPR017927">
    <property type="entry name" value="FAD-bd_FR_type"/>
</dbReference>
<dbReference type="InterPro" id="IPR013130">
    <property type="entry name" value="Fe3_Rdtase_TM_dom"/>
</dbReference>
<evidence type="ECO:0000256" key="3">
    <source>
        <dbReference type="ARBA" id="ARBA00022989"/>
    </source>
</evidence>
<evidence type="ECO:0000256" key="5">
    <source>
        <dbReference type="ARBA" id="ARBA00023136"/>
    </source>
</evidence>
<sequence>MSAWTRRLRNPAVVLTATILLWLVLIISGACFGIVTFGYVTKFWDLPGHSAARDAFDIAFPDAPSPEETSGRRRRSVELVSGRDFYLFVTVFLSSMVAAIAGSFLAWIRHHLPANDSHTHGKPEAKKNSLAAKLTAYMHRALFFQLPPRRMWYWWCGGLHPLNTFIYAVFMGYIFVYLYQHVDAFTRNAERYAMPPLPPGATRDEEEEYRSALRIAGMQMTFRNISASGKILGEFICPMWMLLFYPVSRSNFLKWAFAQDFSTIVKYHRWLGYLTIYTTFAHSLLYYIAWGAEGEFAEQVIVWTRPGCGNRTNHVCNYLAGSIATWVSIIILATSHAWFRKNYYKIFYRVHIAGFILFTIFSFMHYTGLMFWVVPGMVLYALDRTFRGYQVTNICHVPSSDIRAVDGVVSIKLRWARDTYVSPGSTVWLRCPAITKLDAHPFSVAEVQEQCDDSSGGGPSCIVHMRASGPWTKALAALSKDGGDITMQVEGPYDTSCACPPTGEAVVFLGGGLGVTPLLSMLHAMRDRRKAGLDTAEDQIVYMSWTCRAIGELLVMDGSLLQAASTAEGDKIKEAAHVEELPGQGKWLDLSVHYTGLEDVNGAEKNTEISDTFAPKIPQALNDHSLKSNPANNPIIFSISAVLSFWGAFAGAVAVNHYQGVRILDEDGEPDSSNVGALQVFCMAVGAMLAPLAFLLLLTAWRMTAHWLRHRNSNPSRRSSSSLDSASLEASRPLAPAALPMGTRTMRMLPGYRLACSVDGPWAGRSCSCRCHAAGLMPEPCSVVCAPFMPTCLRCMCMWEARRQCGTMLWRFAIR</sequence>
<feature type="domain" description="FAD-binding FR-type" evidence="7">
    <location>
        <begin position="384"/>
        <end position="499"/>
    </location>
</feature>
<dbReference type="InterPro" id="IPR013112">
    <property type="entry name" value="FAD-bd_8"/>
</dbReference>
<dbReference type="InterPro" id="IPR039261">
    <property type="entry name" value="FNR_nucleotide-bd"/>
</dbReference>
<proteinExistence type="evidence at transcript level"/>
<dbReference type="PROSITE" id="PS51384">
    <property type="entry name" value="FAD_FR"/>
    <property type="match status" value="1"/>
</dbReference>
<keyword evidence="2 6" id="KW-0812">Transmembrane</keyword>
<name>O22113_ALVLI</name>
<evidence type="ECO:0000256" key="6">
    <source>
        <dbReference type="SAM" id="Phobius"/>
    </source>
</evidence>
<feature type="transmembrane region" description="Helical" evidence="6">
    <location>
        <begin position="152"/>
        <end position="179"/>
    </location>
</feature>
<evidence type="ECO:0000259" key="7">
    <source>
        <dbReference type="PROSITE" id="PS51384"/>
    </source>
</evidence>
<dbReference type="Pfam" id="PF08022">
    <property type="entry name" value="FAD_binding_8"/>
    <property type="match status" value="1"/>
</dbReference>
<evidence type="ECO:0000256" key="1">
    <source>
        <dbReference type="ARBA" id="ARBA00004141"/>
    </source>
</evidence>
<keyword evidence="4" id="KW-0560">Oxidoreductase</keyword>
<feature type="transmembrane region" description="Helical" evidence="6">
    <location>
        <begin position="270"/>
        <end position="289"/>
    </location>
</feature>
<dbReference type="PIR" id="T00264">
    <property type="entry name" value="T00264"/>
</dbReference>
<evidence type="ECO:0000313" key="8">
    <source>
        <dbReference type="EMBL" id="BAA22845.1"/>
    </source>
</evidence>
<keyword evidence="3 6" id="KW-1133">Transmembrane helix</keyword>
<dbReference type="SUPFAM" id="SSF52343">
    <property type="entry name" value="Ferredoxin reductase-like, C-terminal NADP-linked domain"/>
    <property type="match status" value="1"/>
</dbReference>
<dbReference type="Pfam" id="PF01794">
    <property type="entry name" value="Ferric_reduct"/>
    <property type="match status" value="1"/>
</dbReference>
<evidence type="ECO:0000256" key="2">
    <source>
        <dbReference type="ARBA" id="ARBA00022692"/>
    </source>
</evidence>
<reference evidence="8" key="1">
    <citation type="journal article" date="1998" name="Plant Cell Physiol.">
        <title>Cloning and characterization of high-CO2-specific cDNAs from a marine microalga, Chlorococcum littorale, and effect of CO2 concentration and iron deficiency on the gene expression.</title>
        <authorList>
            <person name="Sasaki T."/>
            <person name="Kurano N."/>
            <person name="Miyachi S."/>
        </authorList>
    </citation>
    <scope>NUCLEOTIDE SEQUENCE</scope>
</reference>
<dbReference type="EMBL" id="AB007993">
    <property type="protein sequence ID" value="BAA22845.1"/>
    <property type="molecule type" value="mRNA"/>
</dbReference>
<dbReference type="PeroxiBase" id="6097">
    <property type="entry name" value="ClitRboh01"/>
</dbReference>
<evidence type="ECO:0000256" key="4">
    <source>
        <dbReference type="ARBA" id="ARBA00023002"/>
    </source>
</evidence>
<keyword evidence="5 6" id="KW-0472">Membrane</keyword>
<dbReference type="SFLD" id="SFLDG01168">
    <property type="entry name" value="Ferric_reductase_subgroup_(FRE"/>
    <property type="match status" value="1"/>
</dbReference>
<feature type="transmembrane region" description="Helical" evidence="6">
    <location>
        <begin position="505"/>
        <end position="524"/>
    </location>
</feature>
<dbReference type="InterPro" id="IPR050369">
    <property type="entry name" value="RBOH/FRE"/>
</dbReference>
<feature type="transmembrane region" description="Helical" evidence="6">
    <location>
        <begin position="351"/>
        <end position="374"/>
    </location>
</feature>
<feature type="transmembrane region" description="Helical" evidence="6">
    <location>
        <begin position="678"/>
        <end position="701"/>
    </location>
</feature>
<protein>
    <submittedName>
        <fullName evidence="8">HCR2</fullName>
    </submittedName>
</protein>